<dbReference type="EMBL" id="VJMJ01000281">
    <property type="protein sequence ID" value="KAF0724135.1"/>
    <property type="molecule type" value="Genomic_DNA"/>
</dbReference>
<organism evidence="1 2">
    <name type="scientific">Aphanomyces euteiches</name>
    <dbReference type="NCBI Taxonomy" id="100861"/>
    <lineage>
        <taxon>Eukaryota</taxon>
        <taxon>Sar</taxon>
        <taxon>Stramenopiles</taxon>
        <taxon>Oomycota</taxon>
        <taxon>Saprolegniomycetes</taxon>
        <taxon>Saprolegniales</taxon>
        <taxon>Verrucalvaceae</taxon>
        <taxon>Aphanomyces</taxon>
    </lineage>
</organism>
<proteinExistence type="predicted"/>
<protein>
    <submittedName>
        <fullName evidence="1">Uncharacterized protein</fullName>
    </submittedName>
</protein>
<comment type="caution">
    <text evidence="1">The sequence shown here is derived from an EMBL/GenBank/DDBJ whole genome shotgun (WGS) entry which is preliminary data.</text>
</comment>
<sequence>MASKRHATKQAKPIALWCDESVKMLLRLGFRDMNERFTSARSSQMKKDVYIIIESHLSTVMQRKYDCNQVQSKLHQLR</sequence>
<keyword evidence="2" id="KW-1185">Reference proteome</keyword>
<gene>
    <name evidence="1" type="ORF">Ae201684_017144</name>
</gene>
<dbReference type="AlphaFoldDB" id="A0A6G0WA97"/>
<evidence type="ECO:0000313" key="1">
    <source>
        <dbReference type="EMBL" id="KAF0724135.1"/>
    </source>
</evidence>
<reference evidence="1 2" key="1">
    <citation type="submission" date="2019-07" db="EMBL/GenBank/DDBJ databases">
        <title>Genomics analysis of Aphanomyces spp. identifies a new class of oomycete effector associated with host adaptation.</title>
        <authorList>
            <person name="Gaulin E."/>
        </authorList>
    </citation>
    <scope>NUCLEOTIDE SEQUENCE [LARGE SCALE GENOMIC DNA]</scope>
    <source>
        <strain evidence="1 2">ATCC 201684</strain>
    </source>
</reference>
<accession>A0A6G0WA97</accession>
<dbReference type="Proteomes" id="UP000481153">
    <property type="component" value="Unassembled WGS sequence"/>
</dbReference>
<evidence type="ECO:0000313" key="2">
    <source>
        <dbReference type="Proteomes" id="UP000481153"/>
    </source>
</evidence>
<name>A0A6G0WA97_9STRA</name>
<dbReference type="VEuPathDB" id="FungiDB:AeMF1_015222"/>